<feature type="domain" description="Ionotropic glutamate receptor C-terminal" evidence="14">
    <location>
        <begin position="184"/>
        <end position="299"/>
    </location>
</feature>
<dbReference type="Pfam" id="PF00060">
    <property type="entry name" value="Lig_chan"/>
    <property type="match status" value="1"/>
</dbReference>
<evidence type="ECO:0000256" key="13">
    <source>
        <dbReference type="SAM" id="Phobius"/>
    </source>
</evidence>
<dbReference type="InterPro" id="IPR001320">
    <property type="entry name" value="Iontro_rcpt_C"/>
</dbReference>
<evidence type="ECO:0000256" key="3">
    <source>
        <dbReference type="ARBA" id="ARBA00022448"/>
    </source>
</evidence>
<accession>A0AAD8AIB8</accession>
<feature type="domain" description="Ionotropic glutamate receptor L-glutamate and glycine-binding" evidence="15">
    <location>
        <begin position="85"/>
        <end position="168"/>
    </location>
</feature>
<gene>
    <name evidence="16" type="ORF">L9F63_010976</name>
</gene>
<evidence type="ECO:0000259" key="15">
    <source>
        <dbReference type="Pfam" id="PF10613"/>
    </source>
</evidence>
<dbReference type="GO" id="GO:0015276">
    <property type="term" value="F:ligand-gated monoatomic ion channel activity"/>
    <property type="evidence" value="ECO:0007669"/>
    <property type="project" value="InterPro"/>
</dbReference>
<evidence type="ECO:0000256" key="10">
    <source>
        <dbReference type="ARBA" id="ARBA00023180"/>
    </source>
</evidence>
<evidence type="ECO:0000256" key="5">
    <source>
        <dbReference type="ARBA" id="ARBA00022692"/>
    </source>
</evidence>
<evidence type="ECO:0000256" key="8">
    <source>
        <dbReference type="ARBA" id="ARBA00023136"/>
    </source>
</evidence>
<organism evidence="16 17">
    <name type="scientific">Diploptera punctata</name>
    <name type="common">Pacific beetle cockroach</name>
    <dbReference type="NCBI Taxonomy" id="6984"/>
    <lineage>
        <taxon>Eukaryota</taxon>
        <taxon>Metazoa</taxon>
        <taxon>Ecdysozoa</taxon>
        <taxon>Arthropoda</taxon>
        <taxon>Hexapoda</taxon>
        <taxon>Insecta</taxon>
        <taxon>Pterygota</taxon>
        <taxon>Neoptera</taxon>
        <taxon>Polyneoptera</taxon>
        <taxon>Dictyoptera</taxon>
        <taxon>Blattodea</taxon>
        <taxon>Blaberoidea</taxon>
        <taxon>Blaberidae</taxon>
        <taxon>Diplopterinae</taxon>
        <taxon>Diploptera</taxon>
    </lineage>
</organism>
<keyword evidence="11" id="KW-1071">Ligand-gated ion channel</keyword>
<comment type="similarity">
    <text evidence="2">Belongs to the glutamate-gated ion channel (TC 1.A.10.1) family.</text>
</comment>
<evidence type="ECO:0000256" key="7">
    <source>
        <dbReference type="ARBA" id="ARBA00023065"/>
    </source>
</evidence>
<evidence type="ECO:0000313" key="17">
    <source>
        <dbReference type="Proteomes" id="UP001233999"/>
    </source>
</evidence>
<dbReference type="EMBL" id="JASPKZ010001229">
    <property type="protein sequence ID" value="KAJ9598298.1"/>
    <property type="molecule type" value="Genomic_DNA"/>
</dbReference>
<dbReference type="InterPro" id="IPR052192">
    <property type="entry name" value="Insect_Ionotropic_Sensory_Rcpt"/>
</dbReference>
<protein>
    <submittedName>
        <fullName evidence="16">Uncharacterized protein</fullName>
    </submittedName>
</protein>
<dbReference type="PANTHER" id="PTHR42643">
    <property type="entry name" value="IONOTROPIC RECEPTOR 20A-RELATED"/>
    <property type="match status" value="1"/>
</dbReference>
<keyword evidence="12" id="KW-0407">Ion channel</keyword>
<evidence type="ECO:0000259" key="14">
    <source>
        <dbReference type="Pfam" id="PF00060"/>
    </source>
</evidence>
<dbReference type="Gene3D" id="3.40.190.10">
    <property type="entry name" value="Periplasmic binding protein-like II"/>
    <property type="match status" value="3"/>
</dbReference>
<reference evidence="16" key="1">
    <citation type="journal article" date="2023" name="IScience">
        <title>Live-bearing cockroach genome reveals convergent evolutionary mechanisms linked to viviparity in insects and beyond.</title>
        <authorList>
            <person name="Fouks B."/>
            <person name="Harrison M.C."/>
            <person name="Mikhailova A.A."/>
            <person name="Marchal E."/>
            <person name="English S."/>
            <person name="Carruthers M."/>
            <person name="Jennings E.C."/>
            <person name="Chiamaka E.L."/>
            <person name="Frigard R.A."/>
            <person name="Pippel M."/>
            <person name="Attardo G.M."/>
            <person name="Benoit J.B."/>
            <person name="Bornberg-Bauer E."/>
            <person name="Tobe S.S."/>
        </authorList>
    </citation>
    <scope>NUCLEOTIDE SEQUENCE</scope>
    <source>
        <strain evidence="16">Stay&amp;Tobe</strain>
    </source>
</reference>
<dbReference type="AlphaFoldDB" id="A0AAD8AIB8"/>
<sequence>MFQNIYIPFNSKVVIIRQHANVTVLTEIYQVSEDYPLRKKYLGNWNEEEGLNLSGNQYFRNSLHGLEISSAVIDVRAIIIIIPGGYLGTLWSILEHQLNFKMKYSVPKVNSWGWKTENETWTGMIGMIEQGEVHMGASAVFITQGRAQAVDFTMPLLDFGYTLFIEKPNPYKMAWNSLISPFTLEMWWTSCVSLIVITIFLWLALHHPLYNNNKHHHTLTDLLMSVIGIFFQQGNELCHQSISIRIVILTATLTAFILYAGYSATLLSFLATDVDEMPFRSLQEFLDDGQYKLGCIKDSAEYFFLRDSEDPLLQRAFTEQMNNELPETNEKGIEMICNSSFAFLAPEKFILLMSNATCNIRVATHRLFTMYLSFPIQKNSPYRKLFDRSIHALRRNGMLIKLWTEVWPHKINTIEENWISVGIKETVLATTVLLVGAVISIIIALVEKLLNRKTKQNNDKPVHQNRRRRRRTYSRKVTDKEILYNTGLQL</sequence>
<proteinExistence type="inferred from homology"/>
<evidence type="ECO:0000256" key="2">
    <source>
        <dbReference type="ARBA" id="ARBA00008685"/>
    </source>
</evidence>
<dbReference type="PANTHER" id="PTHR42643:SF30">
    <property type="entry name" value="IONOTROPIC RECEPTOR 40A-RELATED"/>
    <property type="match status" value="1"/>
</dbReference>
<dbReference type="GO" id="GO:0005886">
    <property type="term" value="C:plasma membrane"/>
    <property type="evidence" value="ECO:0007669"/>
    <property type="project" value="UniProtKB-SubCell"/>
</dbReference>
<keyword evidence="10" id="KW-0325">Glycoprotein</keyword>
<comment type="caution">
    <text evidence="16">The sequence shown here is derived from an EMBL/GenBank/DDBJ whole genome shotgun (WGS) entry which is preliminary data.</text>
</comment>
<feature type="transmembrane region" description="Helical" evidence="13">
    <location>
        <begin position="246"/>
        <end position="271"/>
    </location>
</feature>
<evidence type="ECO:0000313" key="16">
    <source>
        <dbReference type="EMBL" id="KAJ9598298.1"/>
    </source>
</evidence>
<keyword evidence="3" id="KW-0813">Transport</keyword>
<evidence type="ECO:0000256" key="1">
    <source>
        <dbReference type="ARBA" id="ARBA00004651"/>
    </source>
</evidence>
<name>A0AAD8AIB8_DIPPU</name>
<keyword evidence="8 13" id="KW-0472">Membrane</keyword>
<dbReference type="SUPFAM" id="SSF53850">
    <property type="entry name" value="Periplasmic binding protein-like II"/>
    <property type="match status" value="1"/>
</dbReference>
<keyword evidence="7" id="KW-0406">Ion transport</keyword>
<feature type="transmembrane region" description="Helical" evidence="13">
    <location>
        <begin position="186"/>
        <end position="205"/>
    </location>
</feature>
<dbReference type="InterPro" id="IPR019594">
    <property type="entry name" value="Glu/Gly-bd"/>
</dbReference>
<dbReference type="GO" id="GO:0050906">
    <property type="term" value="P:detection of stimulus involved in sensory perception"/>
    <property type="evidence" value="ECO:0007669"/>
    <property type="project" value="UniProtKB-ARBA"/>
</dbReference>
<feature type="non-terminal residue" evidence="16">
    <location>
        <position position="1"/>
    </location>
</feature>
<feature type="transmembrane region" description="Helical" evidence="13">
    <location>
        <begin position="427"/>
        <end position="446"/>
    </location>
</feature>
<evidence type="ECO:0000256" key="4">
    <source>
        <dbReference type="ARBA" id="ARBA00022475"/>
    </source>
</evidence>
<evidence type="ECO:0000256" key="11">
    <source>
        <dbReference type="ARBA" id="ARBA00023286"/>
    </source>
</evidence>
<keyword evidence="9" id="KW-0675">Receptor</keyword>
<keyword evidence="5 13" id="KW-0812">Transmembrane</keyword>
<comment type="subcellular location">
    <subcellularLocation>
        <location evidence="1">Cell membrane</location>
        <topology evidence="1">Multi-pass membrane protein</topology>
    </subcellularLocation>
</comment>
<evidence type="ECO:0000256" key="9">
    <source>
        <dbReference type="ARBA" id="ARBA00023170"/>
    </source>
</evidence>
<keyword evidence="4" id="KW-1003">Cell membrane</keyword>
<keyword evidence="17" id="KW-1185">Reference proteome</keyword>
<dbReference type="Pfam" id="PF10613">
    <property type="entry name" value="Lig_chan-Glu_bd"/>
    <property type="match status" value="1"/>
</dbReference>
<reference evidence="16" key="2">
    <citation type="submission" date="2023-05" db="EMBL/GenBank/DDBJ databases">
        <authorList>
            <person name="Fouks B."/>
        </authorList>
    </citation>
    <scope>NUCLEOTIDE SEQUENCE</scope>
    <source>
        <strain evidence="16">Stay&amp;Tobe</strain>
        <tissue evidence="16">Testes</tissue>
    </source>
</reference>
<evidence type="ECO:0000256" key="6">
    <source>
        <dbReference type="ARBA" id="ARBA00022989"/>
    </source>
</evidence>
<feature type="transmembrane region" description="Helical" evidence="13">
    <location>
        <begin position="75"/>
        <end position="94"/>
    </location>
</feature>
<evidence type="ECO:0000256" key="12">
    <source>
        <dbReference type="ARBA" id="ARBA00023303"/>
    </source>
</evidence>
<keyword evidence="6 13" id="KW-1133">Transmembrane helix</keyword>
<dbReference type="Proteomes" id="UP001233999">
    <property type="component" value="Unassembled WGS sequence"/>
</dbReference>